<dbReference type="Proteomes" id="UP000287830">
    <property type="component" value="Unassembled WGS sequence"/>
</dbReference>
<reference evidence="2 3" key="1">
    <citation type="submission" date="2018-11" db="EMBL/GenBank/DDBJ databases">
        <title>Whole genome sequence of Streptomyces chrestomyceticus NBRC 13444(T).</title>
        <authorList>
            <person name="Komaki H."/>
            <person name="Tamura T."/>
        </authorList>
    </citation>
    <scope>NUCLEOTIDE SEQUENCE [LARGE SCALE GENOMIC DNA]</scope>
    <source>
        <strain evidence="2 3">NBRC 13444</strain>
    </source>
</reference>
<organism evidence="2 3">
    <name type="scientific">Streptomyces chrestomyceticus JCM 4735</name>
    <dbReference type="NCBI Taxonomy" id="1306181"/>
    <lineage>
        <taxon>Bacteria</taxon>
        <taxon>Bacillati</taxon>
        <taxon>Actinomycetota</taxon>
        <taxon>Actinomycetes</taxon>
        <taxon>Kitasatosporales</taxon>
        <taxon>Streptomycetaceae</taxon>
        <taxon>Streptomyces</taxon>
    </lineage>
</organism>
<dbReference type="GeneID" id="95624019"/>
<feature type="transmembrane region" description="Helical" evidence="1">
    <location>
        <begin position="36"/>
        <end position="56"/>
    </location>
</feature>
<evidence type="ECO:0008006" key="4">
    <source>
        <dbReference type="Google" id="ProtNLM"/>
    </source>
</evidence>
<evidence type="ECO:0000313" key="3">
    <source>
        <dbReference type="Proteomes" id="UP000287830"/>
    </source>
</evidence>
<keyword evidence="1" id="KW-0472">Membrane</keyword>
<evidence type="ECO:0000313" key="2">
    <source>
        <dbReference type="EMBL" id="GCD37414.1"/>
    </source>
</evidence>
<protein>
    <recommendedName>
        <fullName evidence="4">DUF3311 domain-containing protein</fullName>
    </recommendedName>
</protein>
<name>A0A7U9KXW6_9ACTN</name>
<dbReference type="AlphaFoldDB" id="A0A7U9KXW6"/>
<keyword evidence="1" id="KW-0812">Transmembrane</keyword>
<comment type="caution">
    <text evidence="2">The sequence shown here is derived from an EMBL/GenBank/DDBJ whole genome shotgun (WGS) entry which is preliminary data.</text>
</comment>
<feature type="transmembrane region" description="Helical" evidence="1">
    <location>
        <begin position="7"/>
        <end position="24"/>
    </location>
</feature>
<gene>
    <name evidence="2" type="ORF">OEIGOIKO_05207</name>
</gene>
<dbReference type="InterPro" id="IPR021741">
    <property type="entry name" value="DUF3311"/>
</dbReference>
<dbReference type="RefSeq" id="WP_174856455.1">
    <property type="nucleotide sequence ID" value="NZ_BHZC01000001.1"/>
</dbReference>
<keyword evidence="1" id="KW-1133">Transmembrane helix</keyword>
<accession>A0A7U9KXW6</accession>
<dbReference type="EMBL" id="BHZC01000001">
    <property type="protein sequence ID" value="GCD37414.1"/>
    <property type="molecule type" value="Genomic_DNA"/>
</dbReference>
<dbReference type="Pfam" id="PF11755">
    <property type="entry name" value="DUF3311"/>
    <property type="match status" value="1"/>
</dbReference>
<sequence length="78" mass="8597">MLKRPTLLWLLVPHVLYLGVLPLVNRVTPTVLGLPFLVFWMLLATLLTPASVWLAWRGDRKRAARRAAGAPAGERGAA</sequence>
<proteinExistence type="predicted"/>
<evidence type="ECO:0000256" key="1">
    <source>
        <dbReference type="SAM" id="Phobius"/>
    </source>
</evidence>